<reference evidence="3" key="2">
    <citation type="submission" date="2015-01" db="EMBL/GenBank/DDBJ databases">
        <title>Evolutionary Origins and Diversification of the Mycorrhizal Mutualists.</title>
        <authorList>
            <consortium name="DOE Joint Genome Institute"/>
            <consortium name="Mycorrhizal Genomics Consortium"/>
            <person name="Kohler A."/>
            <person name="Kuo A."/>
            <person name="Nagy L.G."/>
            <person name="Floudas D."/>
            <person name="Copeland A."/>
            <person name="Barry K.W."/>
            <person name="Cichocki N."/>
            <person name="Veneault-Fourrey C."/>
            <person name="LaButti K."/>
            <person name="Lindquist E.A."/>
            <person name="Lipzen A."/>
            <person name="Lundell T."/>
            <person name="Morin E."/>
            <person name="Murat C."/>
            <person name="Riley R."/>
            <person name="Ohm R."/>
            <person name="Sun H."/>
            <person name="Tunlid A."/>
            <person name="Henrissat B."/>
            <person name="Grigoriev I.V."/>
            <person name="Hibbett D.S."/>
            <person name="Martin F."/>
        </authorList>
    </citation>
    <scope>NUCLEOTIDE SEQUENCE [LARGE SCALE GENOMIC DNA]</scope>
    <source>
        <strain evidence="3">MUT 4182</strain>
    </source>
</reference>
<dbReference type="AlphaFoldDB" id="A0A0C3LKH1"/>
<name>A0A0C3LKH1_9AGAM</name>
<gene>
    <name evidence="2" type="ORF">M407DRAFT_3297</name>
</gene>
<accession>A0A0C3LKH1</accession>
<dbReference type="Proteomes" id="UP000054248">
    <property type="component" value="Unassembled WGS sequence"/>
</dbReference>
<evidence type="ECO:0000256" key="1">
    <source>
        <dbReference type="SAM" id="MobiDB-lite"/>
    </source>
</evidence>
<feature type="region of interest" description="Disordered" evidence="1">
    <location>
        <begin position="104"/>
        <end position="202"/>
    </location>
</feature>
<organism evidence="2 3">
    <name type="scientific">Tulasnella calospora MUT 4182</name>
    <dbReference type="NCBI Taxonomy" id="1051891"/>
    <lineage>
        <taxon>Eukaryota</taxon>
        <taxon>Fungi</taxon>
        <taxon>Dikarya</taxon>
        <taxon>Basidiomycota</taxon>
        <taxon>Agaricomycotina</taxon>
        <taxon>Agaricomycetes</taxon>
        <taxon>Cantharellales</taxon>
        <taxon>Tulasnellaceae</taxon>
        <taxon>Tulasnella</taxon>
    </lineage>
</organism>
<feature type="compositionally biased region" description="Low complexity" evidence="1">
    <location>
        <begin position="173"/>
        <end position="191"/>
    </location>
</feature>
<protein>
    <submittedName>
        <fullName evidence="2">Uncharacterized protein</fullName>
    </submittedName>
</protein>
<evidence type="ECO:0000313" key="3">
    <source>
        <dbReference type="Proteomes" id="UP000054248"/>
    </source>
</evidence>
<dbReference type="EMBL" id="KN822942">
    <property type="protein sequence ID" value="KIO34628.1"/>
    <property type="molecule type" value="Genomic_DNA"/>
</dbReference>
<feature type="compositionally biased region" description="Basic and acidic residues" evidence="1">
    <location>
        <begin position="118"/>
        <end position="133"/>
    </location>
</feature>
<reference evidence="2 3" key="1">
    <citation type="submission" date="2014-04" db="EMBL/GenBank/DDBJ databases">
        <authorList>
            <consortium name="DOE Joint Genome Institute"/>
            <person name="Kuo A."/>
            <person name="Girlanda M."/>
            <person name="Perotto S."/>
            <person name="Kohler A."/>
            <person name="Nagy L.G."/>
            <person name="Floudas D."/>
            <person name="Copeland A."/>
            <person name="Barry K.W."/>
            <person name="Cichocki N."/>
            <person name="Veneault-Fourrey C."/>
            <person name="LaButti K."/>
            <person name="Lindquist E.A."/>
            <person name="Lipzen A."/>
            <person name="Lundell T."/>
            <person name="Morin E."/>
            <person name="Murat C."/>
            <person name="Sun H."/>
            <person name="Tunlid A."/>
            <person name="Henrissat B."/>
            <person name="Grigoriev I.V."/>
            <person name="Hibbett D.S."/>
            <person name="Martin F."/>
            <person name="Nordberg H.P."/>
            <person name="Cantor M.N."/>
            <person name="Hua S.X."/>
        </authorList>
    </citation>
    <scope>NUCLEOTIDE SEQUENCE [LARGE SCALE GENOMIC DNA]</scope>
    <source>
        <strain evidence="2 3">MUT 4182</strain>
    </source>
</reference>
<feature type="region of interest" description="Disordered" evidence="1">
    <location>
        <begin position="482"/>
        <end position="522"/>
    </location>
</feature>
<evidence type="ECO:0000313" key="2">
    <source>
        <dbReference type="EMBL" id="KIO34628.1"/>
    </source>
</evidence>
<dbReference type="OrthoDB" id="2020419at2759"/>
<proteinExistence type="predicted"/>
<dbReference type="HOGENOM" id="CLU_385030_0_0_1"/>
<keyword evidence="3" id="KW-1185">Reference proteome</keyword>
<sequence>MPSSPSLSSKPHFPSSARIEPRLLYQSNQSSRSNSHIRLAKTTVLGLLIVGLGYGFAKVLHDLFTDPSVPFDPGNTPEESYYITSQSVPAAAGDRSNVLLFHHGNEEDKEPSGWVDIRGPDSRDQVAVGKDDGLPSILRGPEIAGGNAKQGTRDPALAKEPPSSQSDHEEAGSYNAASSSKSSNPISQPLSRSSKIDEGAPRGDLWKQQRLTSSAAADIALCGTSPCRVLLPGWIGGDGVQAQQQLVQLGRLTSSLNDVYRRQAGSGPSSPGIPVRSGSLSTTIEDRTFGPYVLVLPNVSNKSRMGSCFKQPFEFYFDPSPEALQELGIERTATYEEFLRWVSAREIRPKVQIVVVERSPRNASVLLPFGSEVQEIWPTTPEQGGSPSEILYDYDFPPDAPKHKYCLHENPRASRLVFHGRRPETTVYPPVIPGGENVMKAAVMEAFGFRRAVNEEGSYITVGHSPDVYVVDWESTLPVFNPSTLSNGVPEPSAGEQGQTQKRLGSPPRSKSSNSKKENVGDNLLPYHPAWPKLADEAASSLSPYLAVHWAIDTVSEAFLPSCTALLIRTLLELLRQQENKDVRTVYLTTGGQSFSDFGVPPQTEGDGNPVQGGKVPALRTLLDAFENGGLLDNYSLTGVKGLLEEVKDDDSVRVLDEIALGEIDSGILALLDRRMAEKAELLMTGTERCGRPSAFGSRIIDNRMKAGYTRNIVETFG</sequence>